<evidence type="ECO:0000313" key="2">
    <source>
        <dbReference type="EMBL" id="KAK1120419.1"/>
    </source>
</evidence>
<feature type="non-terminal residue" evidence="2">
    <location>
        <position position="1"/>
    </location>
</feature>
<keyword evidence="3" id="KW-1185">Reference proteome</keyword>
<dbReference type="EMBL" id="JAHYIQ010000031">
    <property type="protein sequence ID" value="KAK1120419.1"/>
    <property type="molecule type" value="Genomic_DNA"/>
</dbReference>
<accession>A0AA40FK57</accession>
<feature type="compositionally biased region" description="Polar residues" evidence="1">
    <location>
        <begin position="47"/>
        <end position="56"/>
    </location>
</feature>
<evidence type="ECO:0000256" key="1">
    <source>
        <dbReference type="SAM" id="MobiDB-lite"/>
    </source>
</evidence>
<protein>
    <submittedName>
        <fullName evidence="2">Uncharacterized protein</fullName>
    </submittedName>
</protein>
<evidence type="ECO:0000313" key="3">
    <source>
        <dbReference type="Proteomes" id="UP001177670"/>
    </source>
</evidence>
<name>A0AA40FK57_9HYME</name>
<sequence>GHAGQCVAKWTGPGARHGSHDFTLDGGSERLRSIEILANERRPTEQLRGNDTQAESSRGAEKEGAISQRTRGGTNPRFPCPRPSRGRRNTCVCGKKLKLVRDLVAREASRNGIVEVCGKDWSRFGTSGVRGANWIIRDYLTKVSKPLRNSRVCHPIHRTRKFQIKSIENFFATSVHIVVSHAVA</sequence>
<feature type="region of interest" description="Disordered" evidence="1">
    <location>
        <begin position="38"/>
        <end position="86"/>
    </location>
</feature>
<proteinExistence type="predicted"/>
<organism evidence="2 3">
    <name type="scientific">Melipona bicolor</name>
    <dbReference type="NCBI Taxonomy" id="60889"/>
    <lineage>
        <taxon>Eukaryota</taxon>
        <taxon>Metazoa</taxon>
        <taxon>Ecdysozoa</taxon>
        <taxon>Arthropoda</taxon>
        <taxon>Hexapoda</taxon>
        <taxon>Insecta</taxon>
        <taxon>Pterygota</taxon>
        <taxon>Neoptera</taxon>
        <taxon>Endopterygota</taxon>
        <taxon>Hymenoptera</taxon>
        <taxon>Apocrita</taxon>
        <taxon>Aculeata</taxon>
        <taxon>Apoidea</taxon>
        <taxon>Anthophila</taxon>
        <taxon>Apidae</taxon>
        <taxon>Melipona</taxon>
    </lineage>
</organism>
<dbReference type="AlphaFoldDB" id="A0AA40FK57"/>
<gene>
    <name evidence="2" type="ORF">K0M31_012400</name>
</gene>
<feature type="region of interest" description="Disordered" evidence="1">
    <location>
        <begin position="1"/>
        <end position="26"/>
    </location>
</feature>
<dbReference type="Proteomes" id="UP001177670">
    <property type="component" value="Unassembled WGS sequence"/>
</dbReference>
<reference evidence="2" key="1">
    <citation type="submission" date="2021-10" db="EMBL/GenBank/DDBJ databases">
        <title>Melipona bicolor Genome sequencing and assembly.</title>
        <authorList>
            <person name="Araujo N.S."/>
            <person name="Arias M.C."/>
        </authorList>
    </citation>
    <scope>NUCLEOTIDE SEQUENCE</scope>
    <source>
        <strain evidence="2">USP_2M_L1-L4_2017</strain>
        <tissue evidence="2">Whole body</tissue>
    </source>
</reference>
<comment type="caution">
    <text evidence="2">The sequence shown here is derived from an EMBL/GenBank/DDBJ whole genome shotgun (WGS) entry which is preliminary data.</text>
</comment>